<feature type="compositionally biased region" description="Polar residues" evidence="3">
    <location>
        <begin position="111"/>
        <end position="125"/>
    </location>
</feature>
<comment type="caution">
    <text evidence="5">The sequence shown here is derived from an EMBL/GenBank/DDBJ whole genome shotgun (WGS) entry which is preliminary data.</text>
</comment>
<sequence length="235" mass="25535">MKVSNVFRRGLSGLITTASGARPTAEGADGGEPQFPPQAIYYANHSSHLDFVTLWAIMPAELQPRVRPIAAADYWGSGLKKSIATRIFNAHLVHRSNDRPHTRADARTSRQTDSGSSPKTSQLTGMTEILDAGDSLIIFPEGTRGPGDEVATFQAGLYRLACHAPDVPVVPVTLKNLGRMLPKGEIIPVPHLSQVVVHKPLHVEPTESQEDFLTRARAVLVHELQSKPQTEGDTE</sequence>
<feature type="region of interest" description="Disordered" evidence="3">
    <location>
        <begin position="94"/>
        <end position="125"/>
    </location>
</feature>
<protein>
    <submittedName>
        <fullName evidence="5">Lysophospholipid acyltransferase family protein</fullName>
    </submittedName>
</protein>
<dbReference type="EMBL" id="BAAAMN010000027">
    <property type="protein sequence ID" value="GAA2036002.1"/>
    <property type="molecule type" value="Genomic_DNA"/>
</dbReference>
<keyword evidence="6" id="KW-1185">Reference proteome</keyword>
<name>A0ABN2UHM7_9MICC</name>
<evidence type="ECO:0000313" key="5">
    <source>
        <dbReference type="EMBL" id="GAA2036002.1"/>
    </source>
</evidence>
<feature type="compositionally biased region" description="Basic and acidic residues" evidence="3">
    <location>
        <begin position="95"/>
        <end position="110"/>
    </location>
</feature>
<proteinExistence type="predicted"/>
<dbReference type="PANTHER" id="PTHR10434:SF11">
    <property type="entry name" value="1-ACYL-SN-GLYCEROL-3-PHOSPHATE ACYLTRANSFERASE"/>
    <property type="match status" value="1"/>
</dbReference>
<dbReference type="Pfam" id="PF01553">
    <property type="entry name" value="Acyltransferase"/>
    <property type="match status" value="1"/>
</dbReference>
<dbReference type="SMART" id="SM00563">
    <property type="entry name" value="PlsC"/>
    <property type="match status" value="1"/>
</dbReference>
<dbReference type="GO" id="GO:0016746">
    <property type="term" value="F:acyltransferase activity"/>
    <property type="evidence" value="ECO:0007669"/>
    <property type="project" value="UniProtKB-KW"/>
</dbReference>
<evidence type="ECO:0000259" key="4">
    <source>
        <dbReference type="SMART" id="SM00563"/>
    </source>
</evidence>
<dbReference type="CDD" id="cd07989">
    <property type="entry name" value="LPLAT_AGPAT-like"/>
    <property type="match status" value="1"/>
</dbReference>
<keyword evidence="1" id="KW-0808">Transferase</keyword>
<dbReference type="Proteomes" id="UP001501461">
    <property type="component" value="Unassembled WGS sequence"/>
</dbReference>
<keyword evidence="2 5" id="KW-0012">Acyltransferase</keyword>
<dbReference type="InterPro" id="IPR002123">
    <property type="entry name" value="Plipid/glycerol_acylTrfase"/>
</dbReference>
<evidence type="ECO:0000256" key="1">
    <source>
        <dbReference type="ARBA" id="ARBA00022679"/>
    </source>
</evidence>
<dbReference type="RefSeq" id="WP_343957290.1">
    <property type="nucleotide sequence ID" value="NZ_BAAAMN010000027.1"/>
</dbReference>
<organism evidence="5 6">
    <name type="scientific">Yaniella flava</name>
    <dbReference type="NCBI Taxonomy" id="287930"/>
    <lineage>
        <taxon>Bacteria</taxon>
        <taxon>Bacillati</taxon>
        <taxon>Actinomycetota</taxon>
        <taxon>Actinomycetes</taxon>
        <taxon>Micrococcales</taxon>
        <taxon>Micrococcaceae</taxon>
        <taxon>Yaniella</taxon>
    </lineage>
</organism>
<evidence type="ECO:0000313" key="6">
    <source>
        <dbReference type="Proteomes" id="UP001501461"/>
    </source>
</evidence>
<evidence type="ECO:0000256" key="2">
    <source>
        <dbReference type="ARBA" id="ARBA00023315"/>
    </source>
</evidence>
<dbReference type="SUPFAM" id="SSF69593">
    <property type="entry name" value="Glycerol-3-phosphate (1)-acyltransferase"/>
    <property type="match status" value="1"/>
</dbReference>
<dbReference type="PANTHER" id="PTHR10434">
    <property type="entry name" value="1-ACYL-SN-GLYCEROL-3-PHOSPHATE ACYLTRANSFERASE"/>
    <property type="match status" value="1"/>
</dbReference>
<evidence type="ECO:0000256" key="3">
    <source>
        <dbReference type="SAM" id="MobiDB-lite"/>
    </source>
</evidence>
<feature type="domain" description="Phospholipid/glycerol acyltransferase" evidence="4">
    <location>
        <begin position="39"/>
        <end position="177"/>
    </location>
</feature>
<gene>
    <name evidence="5" type="ORF">GCM10009720_15690</name>
</gene>
<reference evidence="5 6" key="1">
    <citation type="journal article" date="2019" name="Int. J. Syst. Evol. Microbiol.">
        <title>The Global Catalogue of Microorganisms (GCM) 10K type strain sequencing project: providing services to taxonomists for standard genome sequencing and annotation.</title>
        <authorList>
            <consortium name="The Broad Institute Genomics Platform"/>
            <consortium name="The Broad Institute Genome Sequencing Center for Infectious Disease"/>
            <person name="Wu L."/>
            <person name="Ma J."/>
        </authorList>
    </citation>
    <scope>NUCLEOTIDE SEQUENCE [LARGE SCALE GENOMIC DNA]</scope>
    <source>
        <strain evidence="5 6">JCM 13595</strain>
    </source>
</reference>
<accession>A0ABN2UHM7</accession>